<dbReference type="InterPro" id="IPR007492">
    <property type="entry name" value="LytTR_DNA-bd_dom"/>
</dbReference>
<dbReference type="PROSITE" id="PS50110">
    <property type="entry name" value="RESPONSE_REGULATORY"/>
    <property type="match status" value="1"/>
</dbReference>
<dbReference type="InterPro" id="IPR001789">
    <property type="entry name" value="Sig_transdc_resp-reg_receiver"/>
</dbReference>
<evidence type="ECO:0000259" key="2">
    <source>
        <dbReference type="PROSITE" id="PS50110"/>
    </source>
</evidence>
<dbReference type="SMART" id="SM00448">
    <property type="entry name" value="REC"/>
    <property type="match status" value="1"/>
</dbReference>
<feature type="domain" description="HTH LytTR-type" evidence="3">
    <location>
        <begin position="151"/>
        <end position="258"/>
    </location>
</feature>
<keyword evidence="1" id="KW-0597">Phosphoprotein</keyword>
<feature type="modified residue" description="4-aspartylphosphate" evidence="1">
    <location>
        <position position="58"/>
    </location>
</feature>
<dbReference type="KEGG" id="cpi:Cpin_5824"/>
<sequence length="258" mass="29472">MSLRVAIIEDEPATARNLRYMIQDVAPDSEILAILSGVGEAVEWLQSHMQQCDLLLMDIRLGDGLSFDIFTKMEVTLPVIFITAYDDYALQAFKANGIDYILKPVDEDDLKHAIAKFKRLRQPLTDTTGYEVLLKMAAGMRESPVAYKQSFLVHNRDKLLPLAASNIAWFYTANELVYAGTADKKEFIIDFTLEQLQQQLDPAIFFRANRQFIVQRSAIQEVDFYFNGRLLLKVNPPAREQILISKARGGEFKNWMNI</sequence>
<dbReference type="SMART" id="SM00850">
    <property type="entry name" value="LytTR"/>
    <property type="match status" value="1"/>
</dbReference>
<dbReference type="AlphaFoldDB" id="A0A979GV69"/>
<dbReference type="Proteomes" id="UP000002215">
    <property type="component" value="Chromosome"/>
</dbReference>
<evidence type="ECO:0000256" key="1">
    <source>
        <dbReference type="PROSITE-ProRule" id="PRU00169"/>
    </source>
</evidence>
<gene>
    <name evidence="4" type="ordered locus">Cpin_5824</name>
</gene>
<dbReference type="Pfam" id="PF00072">
    <property type="entry name" value="Response_reg"/>
    <property type="match status" value="1"/>
</dbReference>
<dbReference type="EMBL" id="CP001699">
    <property type="protein sequence ID" value="ACU63243.1"/>
    <property type="molecule type" value="Genomic_DNA"/>
</dbReference>
<dbReference type="PROSITE" id="PS50930">
    <property type="entry name" value="HTH_LYTTR"/>
    <property type="match status" value="1"/>
</dbReference>
<dbReference type="PANTHER" id="PTHR37299">
    <property type="entry name" value="TRANSCRIPTIONAL REGULATOR-RELATED"/>
    <property type="match status" value="1"/>
</dbReference>
<dbReference type="RefSeq" id="WP_012793410.1">
    <property type="nucleotide sequence ID" value="NC_013132.1"/>
</dbReference>
<accession>A0A979GV69</accession>
<dbReference type="Pfam" id="PF04397">
    <property type="entry name" value="LytTR"/>
    <property type="match status" value="1"/>
</dbReference>
<evidence type="ECO:0000313" key="5">
    <source>
        <dbReference type="Proteomes" id="UP000002215"/>
    </source>
</evidence>
<dbReference type="InterPro" id="IPR011006">
    <property type="entry name" value="CheY-like_superfamily"/>
</dbReference>
<dbReference type="Gene3D" id="2.40.50.1020">
    <property type="entry name" value="LytTr DNA-binding domain"/>
    <property type="match status" value="1"/>
</dbReference>
<reference evidence="4 5" key="2">
    <citation type="journal article" date="2010" name="Stand. Genomic Sci.">
        <title>Complete genome sequence of Chitinophaga pinensis type strain (UQM 2034).</title>
        <authorList>
            <person name="Glavina Del Rio T."/>
            <person name="Abt B."/>
            <person name="Spring S."/>
            <person name="Lapidus A."/>
            <person name="Nolan M."/>
            <person name="Tice H."/>
            <person name="Copeland A."/>
            <person name="Cheng J.F."/>
            <person name="Chen F."/>
            <person name="Bruce D."/>
            <person name="Goodwin L."/>
            <person name="Pitluck S."/>
            <person name="Ivanova N."/>
            <person name="Mavromatis K."/>
            <person name="Mikhailova N."/>
            <person name="Pati A."/>
            <person name="Chen A."/>
            <person name="Palaniappan K."/>
            <person name="Land M."/>
            <person name="Hauser L."/>
            <person name="Chang Y.J."/>
            <person name="Jeffries C.D."/>
            <person name="Chain P."/>
            <person name="Saunders E."/>
            <person name="Detter J.C."/>
            <person name="Brettin T."/>
            <person name="Rohde M."/>
            <person name="Goker M."/>
            <person name="Bristow J."/>
            <person name="Eisen J.A."/>
            <person name="Markowitz V."/>
            <person name="Hugenholtz P."/>
            <person name="Kyrpides N.C."/>
            <person name="Klenk H.P."/>
            <person name="Lucas S."/>
        </authorList>
    </citation>
    <scope>NUCLEOTIDE SEQUENCE [LARGE SCALE GENOMIC DNA]</scope>
    <source>
        <strain evidence="5">ATCC 43595 / DSM 2588 / LMG 13176 / NBRC 15968 / NCIMB 11800 / UQM 2034</strain>
    </source>
</reference>
<dbReference type="PANTHER" id="PTHR37299:SF1">
    <property type="entry name" value="STAGE 0 SPORULATION PROTEIN A HOMOLOG"/>
    <property type="match status" value="1"/>
</dbReference>
<evidence type="ECO:0000259" key="3">
    <source>
        <dbReference type="PROSITE" id="PS50930"/>
    </source>
</evidence>
<dbReference type="SUPFAM" id="SSF52172">
    <property type="entry name" value="CheY-like"/>
    <property type="match status" value="1"/>
</dbReference>
<dbReference type="OrthoDB" id="2168082at2"/>
<proteinExistence type="predicted"/>
<dbReference type="GO" id="GO:0000156">
    <property type="term" value="F:phosphorelay response regulator activity"/>
    <property type="evidence" value="ECO:0007669"/>
    <property type="project" value="InterPro"/>
</dbReference>
<evidence type="ECO:0000313" key="4">
    <source>
        <dbReference type="EMBL" id="ACU63243.1"/>
    </source>
</evidence>
<reference evidence="5" key="1">
    <citation type="submission" date="2009-08" db="EMBL/GenBank/DDBJ databases">
        <title>The complete genome of Chitinophaga pinensis DSM 2588.</title>
        <authorList>
            <consortium name="US DOE Joint Genome Institute (JGI-PGF)"/>
            <person name="Lucas S."/>
            <person name="Copeland A."/>
            <person name="Lapidus A."/>
            <person name="Glavina del Rio T."/>
            <person name="Dalin E."/>
            <person name="Tice H."/>
            <person name="Bruce D."/>
            <person name="Goodwin L."/>
            <person name="Pitluck S."/>
            <person name="Kyrpides N."/>
            <person name="Mavromatis K."/>
            <person name="Ivanova N."/>
            <person name="Mikhailova N."/>
            <person name="Sims D."/>
            <person name="Meinche L."/>
            <person name="Brettin T."/>
            <person name="Detter J.C."/>
            <person name="Han C."/>
            <person name="Larimer F."/>
            <person name="Land M."/>
            <person name="Hauser L."/>
            <person name="Markowitz V."/>
            <person name="Cheng J.-F."/>
            <person name="Hugenholtz P."/>
            <person name="Woyke T."/>
            <person name="Wu D."/>
            <person name="Spring S."/>
            <person name="Klenk H.-P."/>
            <person name="Eisen J.A."/>
        </authorList>
    </citation>
    <scope>NUCLEOTIDE SEQUENCE [LARGE SCALE GENOMIC DNA]</scope>
    <source>
        <strain evidence="5">ATCC 43595 / DSM 2588 / LMG 13176 / NBRC 15968 / NCIMB 11800 / UQM 2034</strain>
    </source>
</reference>
<dbReference type="GO" id="GO:0003677">
    <property type="term" value="F:DNA binding"/>
    <property type="evidence" value="ECO:0007669"/>
    <property type="project" value="InterPro"/>
</dbReference>
<protein>
    <submittedName>
        <fullName evidence="4">Two component transcriptional regulator, LytTR family</fullName>
    </submittedName>
</protein>
<dbReference type="Gene3D" id="3.40.50.2300">
    <property type="match status" value="1"/>
</dbReference>
<dbReference type="InterPro" id="IPR046947">
    <property type="entry name" value="LytR-like"/>
</dbReference>
<name>A0A979GV69_CHIPD</name>
<feature type="domain" description="Response regulatory" evidence="2">
    <location>
        <begin position="4"/>
        <end position="118"/>
    </location>
</feature>
<organism evidence="4 5">
    <name type="scientific">Chitinophaga pinensis (strain ATCC 43595 / DSM 2588 / LMG 13176 / NBRC 15968 / NCIMB 11800 / UQM 2034)</name>
    <dbReference type="NCBI Taxonomy" id="485918"/>
    <lineage>
        <taxon>Bacteria</taxon>
        <taxon>Pseudomonadati</taxon>
        <taxon>Bacteroidota</taxon>
        <taxon>Chitinophagia</taxon>
        <taxon>Chitinophagales</taxon>
        <taxon>Chitinophagaceae</taxon>
        <taxon>Chitinophaga</taxon>
    </lineage>
</organism>